<comment type="similarity">
    <text evidence="2">Belongs to the EamA transporter family.</text>
</comment>
<comment type="caution">
    <text evidence="9">The sequence shown here is derived from an EMBL/GenBank/DDBJ whole genome shotgun (WGS) entry which is preliminary data.</text>
</comment>
<organism evidence="9 10">
    <name type="scientific">Pradoshia eiseniae</name>
    <dbReference type="NCBI Taxonomy" id="2064768"/>
    <lineage>
        <taxon>Bacteria</taxon>
        <taxon>Bacillati</taxon>
        <taxon>Bacillota</taxon>
        <taxon>Bacilli</taxon>
        <taxon>Bacillales</taxon>
        <taxon>Bacillaceae</taxon>
        <taxon>Pradoshia</taxon>
    </lineage>
</organism>
<keyword evidence="10" id="KW-1185">Reference proteome</keyword>
<feature type="transmembrane region" description="Helical" evidence="7">
    <location>
        <begin position="51"/>
        <end position="70"/>
    </location>
</feature>
<dbReference type="InterPro" id="IPR000620">
    <property type="entry name" value="EamA_dom"/>
</dbReference>
<feature type="transmembrane region" description="Helical" evidence="7">
    <location>
        <begin position="283"/>
        <end position="300"/>
    </location>
</feature>
<gene>
    <name evidence="9" type="ORF">CYL18_16540</name>
</gene>
<dbReference type="RefSeq" id="WP_104850620.1">
    <property type="nucleotide sequence ID" value="NZ_PKOZ01000015.1"/>
</dbReference>
<dbReference type="PANTHER" id="PTHR32322">
    <property type="entry name" value="INNER MEMBRANE TRANSPORTER"/>
    <property type="match status" value="1"/>
</dbReference>
<evidence type="ECO:0000313" key="9">
    <source>
        <dbReference type="EMBL" id="PQD94079.1"/>
    </source>
</evidence>
<dbReference type="EMBL" id="PKOZ01000015">
    <property type="protein sequence ID" value="PQD94079.1"/>
    <property type="molecule type" value="Genomic_DNA"/>
</dbReference>
<reference evidence="9 10" key="1">
    <citation type="submission" date="2017-12" db="EMBL/GenBank/DDBJ databases">
        <title>Taxonomic description and draft genome of Pradoshia cofamensis Gen. nov., sp. nov., a thermotolerant bacillale isolated from anterior gut of earthworm Eisenia fetida.</title>
        <authorList>
            <person name="Saha T."/>
            <person name="Chakraborty R."/>
        </authorList>
    </citation>
    <scope>NUCLEOTIDE SEQUENCE [LARGE SCALE GENOMIC DNA]</scope>
    <source>
        <strain evidence="9 10">EAG3</strain>
    </source>
</reference>
<dbReference type="Pfam" id="PF00892">
    <property type="entry name" value="EamA"/>
    <property type="match status" value="2"/>
</dbReference>
<dbReference type="OrthoDB" id="3190463at2"/>
<feature type="transmembrane region" description="Helical" evidence="7">
    <location>
        <begin position="258"/>
        <end position="277"/>
    </location>
</feature>
<feature type="transmembrane region" description="Helical" evidence="7">
    <location>
        <begin position="169"/>
        <end position="185"/>
    </location>
</feature>
<feature type="domain" description="EamA" evidence="8">
    <location>
        <begin position="16"/>
        <end position="154"/>
    </location>
</feature>
<protein>
    <submittedName>
        <fullName evidence="9">EamA family transporter</fullName>
    </submittedName>
</protein>
<keyword evidence="6 7" id="KW-0472">Membrane</keyword>
<dbReference type="InterPro" id="IPR037185">
    <property type="entry name" value="EmrE-like"/>
</dbReference>
<dbReference type="PANTHER" id="PTHR32322:SF18">
    <property type="entry name" value="S-ADENOSYLMETHIONINE_S-ADENOSYLHOMOCYSTEINE TRANSPORTER"/>
    <property type="match status" value="1"/>
</dbReference>
<evidence type="ECO:0000256" key="5">
    <source>
        <dbReference type="ARBA" id="ARBA00022989"/>
    </source>
</evidence>
<dbReference type="AlphaFoldDB" id="A0A2S7MWE0"/>
<keyword evidence="5 7" id="KW-1133">Transmembrane helix</keyword>
<accession>A0A2S7MWE0</accession>
<evidence type="ECO:0000259" key="8">
    <source>
        <dbReference type="Pfam" id="PF00892"/>
    </source>
</evidence>
<keyword evidence="4 7" id="KW-0812">Transmembrane</keyword>
<dbReference type="SUPFAM" id="SSF103481">
    <property type="entry name" value="Multidrug resistance efflux transporter EmrE"/>
    <property type="match status" value="2"/>
</dbReference>
<feature type="transmembrane region" description="Helical" evidence="7">
    <location>
        <begin position="226"/>
        <end position="246"/>
    </location>
</feature>
<proteinExistence type="inferred from homology"/>
<evidence type="ECO:0000256" key="2">
    <source>
        <dbReference type="ARBA" id="ARBA00007362"/>
    </source>
</evidence>
<feature type="transmembrane region" description="Helical" evidence="7">
    <location>
        <begin position="192"/>
        <end position="214"/>
    </location>
</feature>
<evidence type="ECO:0000256" key="4">
    <source>
        <dbReference type="ARBA" id="ARBA00022692"/>
    </source>
</evidence>
<dbReference type="GO" id="GO:0005886">
    <property type="term" value="C:plasma membrane"/>
    <property type="evidence" value="ECO:0007669"/>
    <property type="project" value="UniProtKB-SubCell"/>
</dbReference>
<evidence type="ECO:0000256" key="1">
    <source>
        <dbReference type="ARBA" id="ARBA00004651"/>
    </source>
</evidence>
<dbReference type="InterPro" id="IPR050638">
    <property type="entry name" value="AA-Vitamin_Transporters"/>
</dbReference>
<feature type="domain" description="EamA" evidence="8">
    <location>
        <begin position="166"/>
        <end position="300"/>
    </location>
</feature>
<evidence type="ECO:0000256" key="3">
    <source>
        <dbReference type="ARBA" id="ARBA00022475"/>
    </source>
</evidence>
<keyword evidence="3" id="KW-1003">Cell membrane</keyword>
<sequence>MSAQKFFTHPAGVLASAIAATFLWGSAIPVVKKSYEHFGIASGEFGKQMLFAGYRFFLAGLLLWLVFYLWKGIALPKREELLPVIKVGLFQTFLQYVFFYIGLSLSTGVQGSIIAGTTTFFQIIFAHFIYLDDRLSVRKFLGMVIGFTGVVLANMNSGKLDIHFSTGEWLLIVAMIASALGNILAKQASVKVAVGVLTSWQMMMGGAGLALIGISLEGVFPFRFDWVAGLLLLYLSFVSATGFFIWNNVMKYNPVGKVSMYLFLVPVFGVLLSTILLNETLQGMVLVSLCLVAAGIIIVNREKQA</sequence>
<comment type="subcellular location">
    <subcellularLocation>
        <location evidence="1">Cell membrane</location>
        <topology evidence="1">Multi-pass membrane protein</topology>
    </subcellularLocation>
</comment>
<evidence type="ECO:0000256" key="6">
    <source>
        <dbReference type="ARBA" id="ARBA00023136"/>
    </source>
</evidence>
<dbReference type="Proteomes" id="UP000239663">
    <property type="component" value="Unassembled WGS sequence"/>
</dbReference>
<feature type="transmembrane region" description="Helical" evidence="7">
    <location>
        <begin position="109"/>
        <end position="131"/>
    </location>
</feature>
<feature type="transmembrane region" description="Helical" evidence="7">
    <location>
        <begin position="140"/>
        <end position="157"/>
    </location>
</feature>
<evidence type="ECO:0000256" key="7">
    <source>
        <dbReference type="SAM" id="Phobius"/>
    </source>
</evidence>
<name>A0A2S7MWE0_9BACI</name>
<evidence type="ECO:0000313" key="10">
    <source>
        <dbReference type="Proteomes" id="UP000239663"/>
    </source>
</evidence>
<feature type="transmembrane region" description="Helical" evidence="7">
    <location>
        <begin position="82"/>
        <end position="103"/>
    </location>
</feature>